<gene>
    <name evidence="1" type="ORF">M0R45_000551</name>
</gene>
<dbReference type="AlphaFoldDB" id="A0AAW1VKF0"/>
<protein>
    <submittedName>
        <fullName evidence="1">Uncharacterized protein</fullName>
    </submittedName>
</protein>
<proteinExistence type="predicted"/>
<comment type="caution">
    <text evidence="1">The sequence shown here is derived from an EMBL/GenBank/DDBJ whole genome shotgun (WGS) entry which is preliminary data.</text>
</comment>
<keyword evidence="2" id="KW-1185">Reference proteome</keyword>
<evidence type="ECO:0000313" key="2">
    <source>
        <dbReference type="Proteomes" id="UP001457282"/>
    </source>
</evidence>
<reference evidence="1 2" key="1">
    <citation type="journal article" date="2023" name="G3 (Bethesda)">
        <title>A chromosome-length genome assembly and annotation of blackberry (Rubus argutus, cv. 'Hillquist').</title>
        <authorList>
            <person name="Bruna T."/>
            <person name="Aryal R."/>
            <person name="Dudchenko O."/>
            <person name="Sargent D.J."/>
            <person name="Mead D."/>
            <person name="Buti M."/>
            <person name="Cavallini A."/>
            <person name="Hytonen T."/>
            <person name="Andres J."/>
            <person name="Pham M."/>
            <person name="Weisz D."/>
            <person name="Mascagni F."/>
            <person name="Usai G."/>
            <person name="Natali L."/>
            <person name="Bassil N."/>
            <person name="Fernandez G.E."/>
            <person name="Lomsadze A."/>
            <person name="Armour M."/>
            <person name="Olukolu B."/>
            <person name="Poorten T."/>
            <person name="Britton C."/>
            <person name="Davik J."/>
            <person name="Ashrafi H."/>
            <person name="Aiden E.L."/>
            <person name="Borodovsky M."/>
            <person name="Worthington M."/>
        </authorList>
    </citation>
    <scope>NUCLEOTIDE SEQUENCE [LARGE SCALE GENOMIC DNA]</scope>
    <source>
        <strain evidence="1">PI 553951</strain>
    </source>
</reference>
<sequence>MLQTSPALVVEVEILQHALEVYTPAVFKLFQNQYTRSLNYKVYKVGKNEKTTEDEKLTAYAHERSIALLDELEKMKKNVFKSMTDVDESLESEDSLSESVHQEIPVVHGVKRKATVGRPRGGRMKNVAEKFKRTSQKKAATSRRLLMKDSSPIRANSKLQLAIAEEIPTATQTYELMKQ</sequence>
<name>A0AAW1VKF0_RUBAR</name>
<organism evidence="1 2">
    <name type="scientific">Rubus argutus</name>
    <name type="common">Southern blackberry</name>
    <dbReference type="NCBI Taxonomy" id="59490"/>
    <lineage>
        <taxon>Eukaryota</taxon>
        <taxon>Viridiplantae</taxon>
        <taxon>Streptophyta</taxon>
        <taxon>Embryophyta</taxon>
        <taxon>Tracheophyta</taxon>
        <taxon>Spermatophyta</taxon>
        <taxon>Magnoliopsida</taxon>
        <taxon>eudicotyledons</taxon>
        <taxon>Gunneridae</taxon>
        <taxon>Pentapetalae</taxon>
        <taxon>rosids</taxon>
        <taxon>fabids</taxon>
        <taxon>Rosales</taxon>
        <taxon>Rosaceae</taxon>
        <taxon>Rosoideae</taxon>
        <taxon>Rosoideae incertae sedis</taxon>
        <taxon>Rubus</taxon>
    </lineage>
</organism>
<dbReference type="EMBL" id="JBEDUW010000184">
    <property type="protein sequence ID" value="KAK9904586.1"/>
    <property type="molecule type" value="Genomic_DNA"/>
</dbReference>
<dbReference type="Proteomes" id="UP001457282">
    <property type="component" value="Unassembled WGS sequence"/>
</dbReference>
<evidence type="ECO:0000313" key="1">
    <source>
        <dbReference type="EMBL" id="KAK9904586.1"/>
    </source>
</evidence>
<accession>A0AAW1VKF0</accession>